<keyword evidence="1" id="KW-0233">DNA recombination</keyword>
<feature type="domain" description="Tyr recombinase" evidence="2">
    <location>
        <begin position="10"/>
        <end position="88"/>
    </location>
</feature>
<dbReference type="Gene3D" id="1.10.443.10">
    <property type="entry name" value="Intergrase catalytic core"/>
    <property type="match status" value="1"/>
</dbReference>
<dbReference type="InterPro" id="IPR002104">
    <property type="entry name" value="Integrase_catalytic"/>
</dbReference>
<dbReference type="Pfam" id="PF00589">
    <property type="entry name" value="Phage_integrase"/>
    <property type="match status" value="1"/>
</dbReference>
<evidence type="ECO:0000313" key="3">
    <source>
        <dbReference type="EMBL" id="BCS89555.1"/>
    </source>
</evidence>
<dbReference type="RefSeq" id="WP_229591524.1">
    <property type="nucleotide sequence ID" value="NZ_AP024485.1"/>
</dbReference>
<accession>A0ABN6EWD4</accession>
<dbReference type="InterPro" id="IPR011010">
    <property type="entry name" value="DNA_brk_join_enz"/>
</dbReference>
<dbReference type="Proteomes" id="UP001053296">
    <property type="component" value="Chromosome"/>
</dbReference>
<name>A0ABN6EWD4_9BACT</name>
<protein>
    <recommendedName>
        <fullName evidence="2">Tyr recombinase domain-containing protein</fullName>
    </recommendedName>
</protein>
<reference evidence="3" key="1">
    <citation type="journal article" date="2022" name="Arch. Microbiol.">
        <title>Pseudodesulfovibrio sediminis sp. nov., a mesophilic and neutrophilic sulfate-reducing bacterium isolated from sediment of a brackish lake.</title>
        <authorList>
            <person name="Takahashi A."/>
            <person name="Kojima H."/>
            <person name="Watanabe M."/>
            <person name="Fukui M."/>
        </authorList>
    </citation>
    <scope>NUCLEOTIDE SEQUENCE</scope>
    <source>
        <strain evidence="3">SF6</strain>
    </source>
</reference>
<dbReference type="SUPFAM" id="SSF56349">
    <property type="entry name" value="DNA breaking-rejoining enzymes"/>
    <property type="match status" value="1"/>
</dbReference>
<evidence type="ECO:0000256" key="1">
    <source>
        <dbReference type="ARBA" id="ARBA00023172"/>
    </source>
</evidence>
<evidence type="ECO:0000313" key="4">
    <source>
        <dbReference type="Proteomes" id="UP001053296"/>
    </source>
</evidence>
<dbReference type="EMBL" id="AP024485">
    <property type="protein sequence ID" value="BCS89555.1"/>
    <property type="molecule type" value="Genomic_DNA"/>
</dbReference>
<sequence>MMILDALADHAKSKRGEYVFCHDDGTPYAERQKLIPRVCDKAGVPRFNYHGIRHLTASMLAQEGVDIPTIQAILRHKNSMTTTQYIHRLGITENALEKVFGK</sequence>
<gene>
    <name evidence="3" type="ORF">PSDVSF_27970</name>
</gene>
<keyword evidence="4" id="KW-1185">Reference proteome</keyword>
<evidence type="ECO:0000259" key="2">
    <source>
        <dbReference type="Pfam" id="PF00589"/>
    </source>
</evidence>
<proteinExistence type="predicted"/>
<dbReference type="InterPro" id="IPR013762">
    <property type="entry name" value="Integrase-like_cat_sf"/>
</dbReference>
<organism evidence="3 4">
    <name type="scientific">Pseudodesulfovibrio sediminis</name>
    <dbReference type="NCBI Taxonomy" id="2810563"/>
    <lineage>
        <taxon>Bacteria</taxon>
        <taxon>Pseudomonadati</taxon>
        <taxon>Thermodesulfobacteriota</taxon>
        <taxon>Desulfovibrionia</taxon>
        <taxon>Desulfovibrionales</taxon>
        <taxon>Desulfovibrionaceae</taxon>
    </lineage>
</organism>